<protein>
    <submittedName>
        <fullName evidence="1">Uncharacterized protein</fullName>
    </submittedName>
</protein>
<dbReference type="EMBL" id="MNCJ02000318">
    <property type="protein sequence ID" value="KAF5816685.1"/>
    <property type="molecule type" value="Genomic_DNA"/>
</dbReference>
<proteinExistence type="predicted"/>
<organism evidence="1 2">
    <name type="scientific">Helianthus annuus</name>
    <name type="common">Common sunflower</name>
    <dbReference type="NCBI Taxonomy" id="4232"/>
    <lineage>
        <taxon>Eukaryota</taxon>
        <taxon>Viridiplantae</taxon>
        <taxon>Streptophyta</taxon>
        <taxon>Embryophyta</taxon>
        <taxon>Tracheophyta</taxon>
        <taxon>Spermatophyta</taxon>
        <taxon>Magnoliopsida</taxon>
        <taxon>eudicotyledons</taxon>
        <taxon>Gunneridae</taxon>
        <taxon>Pentapetalae</taxon>
        <taxon>asterids</taxon>
        <taxon>campanulids</taxon>
        <taxon>Asterales</taxon>
        <taxon>Asteraceae</taxon>
        <taxon>Asteroideae</taxon>
        <taxon>Heliantheae alliance</taxon>
        <taxon>Heliantheae</taxon>
        <taxon>Helianthus</taxon>
    </lineage>
</organism>
<evidence type="ECO:0000313" key="1">
    <source>
        <dbReference type="EMBL" id="KAF5816685.1"/>
    </source>
</evidence>
<sequence>MEERAFLSSSSSVSPLQLLSIISVADDRLLRRRCTAAIEGLLCSFRFCSSRRFSMCLLTDFSESHSRKGSNSVNSNRFC</sequence>
<reference evidence="1" key="1">
    <citation type="journal article" date="2017" name="Nature">
        <title>The sunflower genome provides insights into oil metabolism, flowering and Asterid evolution.</title>
        <authorList>
            <person name="Badouin H."/>
            <person name="Gouzy J."/>
            <person name="Grassa C.J."/>
            <person name="Murat F."/>
            <person name="Staton S.E."/>
            <person name="Cottret L."/>
            <person name="Lelandais-Briere C."/>
            <person name="Owens G.L."/>
            <person name="Carrere S."/>
            <person name="Mayjonade B."/>
            <person name="Legrand L."/>
            <person name="Gill N."/>
            <person name="Kane N.C."/>
            <person name="Bowers J.E."/>
            <person name="Hubner S."/>
            <person name="Bellec A."/>
            <person name="Berard A."/>
            <person name="Berges H."/>
            <person name="Blanchet N."/>
            <person name="Boniface M.C."/>
            <person name="Brunel D."/>
            <person name="Catrice O."/>
            <person name="Chaidir N."/>
            <person name="Claudel C."/>
            <person name="Donnadieu C."/>
            <person name="Faraut T."/>
            <person name="Fievet G."/>
            <person name="Helmstetter N."/>
            <person name="King M."/>
            <person name="Knapp S.J."/>
            <person name="Lai Z."/>
            <person name="Le Paslier M.C."/>
            <person name="Lippi Y."/>
            <person name="Lorenzon L."/>
            <person name="Mandel J.R."/>
            <person name="Marage G."/>
            <person name="Marchand G."/>
            <person name="Marquand E."/>
            <person name="Bret-Mestries E."/>
            <person name="Morien E."/>
            <person name="Nambeesan S."/>
            <person name="Nguyen T."/>
            <person name="Pegot-Espagnet P."/>
            <person name="Pouilly N."/>
            <person name="Raftis F."/>
            <person name="Sallet E."/>
            <person name="Schiex T."/>
            <person name="Thomas J."/>
            <person name="Vandecasteele C."/>
            <person name="Vares D."/>
            <person name="Vear F."/>
            <person name="Vautrin S."/>
            <person name="Crespi M."/>
            <person name="Mangin B."/>
            <person name="Burke J.M."/>
            <person name="Salse J."/>
            <person name="Munos S."/>
            <person name="Vincourt P."/>
            <person name="Rieseberg L.H."/>
            <person name="Langlade N.B."/>
        </authorList>
    </citation>
    <scope>NUCLEOTIDE SEQUENCE</scope>
    <source>
        <tissue evidence="1">Leaves</tissue>
    </source>
</reference>
<reference evidence="1" key="2">
    <citation type="submission" date="2020-06" db="EMBL/GenBank/DDBJ databases">
        <title>Helianthus annuus Genome sequencing and assembly Release 2.</title>
        <authorList>
            <person name="Gouzy J."/>
            <person name="Langlade N."/>
            <person name="Munos S."/>
        </authorList>
    </citation>
    <scope>NUCLEOTIDE SEQUENCE</scope>
    <source>
        <tissue evidence="1">Leaves</tissue>
    </source>
</reference>
<dbReference type="Gramene" id="mRNA:HanXRQr2_Chr03g0136991">
    <property type="protein sequence ID" value="mRNA:HanXRQr2_Chr03g0136991"/>
    <property type="gene ID" value="HanXRQr2_Chr03g0136991"/>
</dbReference>
<dbReference type="Proteomes" id="UP000215914">
    <property type="component" value="Unassembled WGS sequence"/>
</dbReference>
<dbReference type="AlphaFoldDB" id="A0A9K3JLM9"/>
<comment type="caution">
    <text evidence="1">The sequence shown here is derived from an EMBL/GenBank/DDBJ whole genome shotgun (WGS) entry which is preliminary data.</text>
</comment>
<accession>A0A9K3JLM9</accession>
<gene>
    <name evidence="1" type="ORF">HanXRQr2_Chr03g0136991</name>
</gene>
<name>A0A9K3JLM9_HELAN</name>
<keyword evidence="2" id="KW-1185">Reference proteome</keyword>
<evidence type="ECO:0000313" key="2">
    <source>
        <dbReference type="Proteomes" id="UP000215914"/>
    </source>
</evidence>